<proteinExistence type="predicted"/>
<dbReference type="SUPFAM" id="SSF48371">
    <property type="entry name" value="ARM repeat"/>
    <property type="match status" value="1"/>
</dbReference>
<sequence length="455" mass="53422">MESLYKDCDLIFNNDRAYFHLPTAKDNNFTQTLINKNAIEITILPKLFGTREIDEDYEECLERLRRISQTDVYSLERFCMMPEFVDLLTWLISLNGTEHTNLSVDATIVMTNALFIISDSKIFKSDTLFEHIFYVLQNDYHDYKEYVTNLVLNYLSPETYQDLINNNIINILLQFFNTPANTPSNQRCCSLSFLVFCSLFHLMNEDQYQLLLPTFEFAIHYFLDKHFPARLNAARYLSEIFRNDNLFDTIVQGSNFYDDIAYAGYGFPILSEQIVNATCDIFITFIKKGYTDFTGIFRSFFECQFNSLMKNFDKFLEFLYYAIPYNLQDFEESKLYNFVVRKFNNGTVTEKQAASKVLIQYMCLHSQEIDLQIGEFVMPDLADMLEDFYPEALLDILKLFVTIFQRGEKFIQLGINSNIPEIVLELSKDAENDDKIIDICNQILRIFNIDPDDTF</sequence>
<evidence type="ECO:0000313" key="1">
    <source>
        <dbReference type="EMBL" id="EAY10312.1"/>
    </source>
</evidence>
<protein>
    <submittedName>
        <fullName evidence="1">Uncharacterized protein</fullName>
    </submittedName>
</protein>
<dbReference type="SMR" id="A2EAK1"/>
<dbReference type="InParanoid" id="A2EAK1"/>
<dbReference type="AlphaFoldDB" id="A2EAK1"/>
<reference evidence="1" key="2">
    <citation type="journal article" date="2007" name="Science">
        <title>Draft genome sequence of the sexually transmitted pathogen Trichomonas vaginalis.</title>
        <authorList>
            <person name="Carlton J.M."/>
            <person name="Hirt R.P."/>
            <person name="Silva J.C."/>
            <person name="Delcher A.L."/>
            <person name="Schatz M."/>
            <person name="Zhao Q."/>
            <person name="Wortman J.R."/>
            <person name="Bidwell S.L."/>
            <person name="Alsmark U.C.M."/>
            <person name="Besteiro S."/>
            <person name="Sicheritz-Ponten T."/>
            <person name="Noel C.J."/>
            <person name="Dacks J.B."/>
            <person name="Foster P.G."/>
            <person name="Simillion C."/>
            <person name="Van de Peer Y."/>
            <person name="Miranda-Saavedra D."/>
            <person name="Barton G.J."/>
            <person name="Westrop G.D."/>
            <person name="Mueller S."/>
            <person name="Dessi D."/>
            <person name="Fiori P.L."/>
            <person name="Ren Q."/>
            <person name="Paulsen I."/>
            <person name="Zhang H."/>
            <person name="Bastida-Corcuera F.D."/>
            <person name="Simoes-Barbosa A."/>
            <person name="Brown M.T."/>
            <person name="Hayes R.D."/>
            <person name="Mukherjee M."/>
            <person name="Okumura C.Y."/>
            <person name="Schneider R."/>
            <person name="Smith A.J."/>
            <person name="Vanacova S."/>
            <person name="Villalvazo M."/>
            <person name="Haas B.J."/>
            <person name="Pertea M."/>
            <person name="Feldblyum T.V."/>
            <person name="Utterback T.R."/>
            <person name="Shu C.L."/>
            <person name="Osoegawa K."/>
            <person name="de Jong P.J."/>
            <person name="Hrdy I."/>
            <person name="Horvathova L."/>
            <person name="Zubacova Z."/>
            <person name="Dolezal P."/>
            <person name="Malik S.B."/>
            <person name="Logsdon J.M. Jr."/>
            <person name="Henze K."/>
            <person name="Gupta A."/>
            <person name="Wang C.C."/>
            <person name="Dunne R.L."/>
            <person name="Upcroft J.A."/>
            <person name="Upcroft P."/>
            <person name="White O."/>
            <person name="Salzberg S.L."/>
            <person name="Tang P."/>
            <person name="Chiu C.-H."/>
            <person name="Lee Y.-S."/>
            <person name="Embley T.M."/>
            <person name="Coombs G.H."/>
            <person name="Mottram J.C."/>
            <person name="Tachezy J."/>
            <person name="Fraser-Liggett C.M."/>
            <person name="Johnson P.J."/>
        </authorList>
    </citation>
    <scope>NUCLEOTIDE SEQUENCE [LARGE SCALE GENOMIC DNA]</scope>
    <source>
        <strain evidence="1">G3</strain>
    </source>
</reference>
<dbReference type="InterPro" id="IPR016024">
    <property type="entry name" value="ARM-type_fold"/>
</dbReference>
<dbReference type="Proteomes" id="UP000001542">
    <property type="component" value="Unassembled WGS sequence"/>
</dbReference>
<keyword evidence="2" id="KW-1185">Reference proteome</keyword>
<name>A2EAK1_TRIV3</name>
<dbReference type="RefSeq" id="XP_001322535.1">
    <property type="nucleotide sequence ID" value="XM_001322500.1"/>
</dbReference>
<accession>A2EAK1</accession>
<dbReference type="KEGG" id="tva:4768246"/>
<dbReference type="EMBL" id="DS113340">
    <property type="protein sequence ID" value="EAY10312.1"/>
    <property type="molecule type" value="Genomic_DNA"/>
</dbReference>
<evidence type="ECO:0000313" key="2">
    <source>
        <dbReference type="Proteomes" id="UP000001542"/>
    </source>
</evidence>
<gene>
    <name evidence="1" type="ORF">TVAG_491700</name>
</gene>
<organism evidence="1 2">
    <name type="scientific">Trichomonas vaginalis (strain ATCC PRA-98 / G3)</name>
    <dbReference type="NCBI Taxonomy" id="412133"/>
    <lineage>
        <taxon>Eukaryota</taxon>
        <taxon>Metamonada</taxon>
        <taxon>Parabasalia</taxon>
        <taxon>Trichomonadida</taxon>
        <taxon>Trichomonadidae</taxon>
        <taxon>Trichomonas</taxon>
    </lineage>
</organism>
<dbReference type="VEuPathDB" id="TrichDB:TVAG_491700"/>
<reference evidence="1" key="1">
    <citation type="submission" date="2006-10" db="EMBL/GenBank/DDBJ databases">
        <authorList>
            <person name="Amadeo P."/>
            <person name="Zhao Q."/>
            <person name="Wortman J."/>
            <person name="Fraser-Liggett C."/>
            <person name="Carlton J."/>
        </authorList>
    </citation>
    <scope>NUCLEOTIDE SEQUENCE</scope>
    <source>
        <strain evidence="1">G3</strain>
    </source>
</reference>
<dbReference type="VEuPathDB" id="TrichDB:TVAGG3_1004370"/>